<organism evidence="2 3">
    <name type="scientific">Cephalotus follicularis</name>
    <name type="common">Albany pitcher plant</name>
    <dbReference type="NCBI Taxonomy" id="3775"/>
    <lineage>
        <taxon>Eukaryota</taxon>
        <taxon>Viridiplantae</taxon>
        <taxon>Streptophyta</taxon>
        <taxon>Embryophyta</taxon>
        <taxon>Tracheophyta</taxon>
        <taxon>Spermatophyta</taxon>
        <taxon>Magnoliopsida</taxon>
        <taxon>eudicotyledons</taxon>
        <taxon>Gunneridae</taxon>
        <taxon>Pentapetalae</taxon>
        <taxon>rosids</taxon>
        <taxon>fabids</taxon>
        <taxon>Oxalidales</taxon>
        <taxon>Cephalotaceae</taxon>
        <taxon>Cephalotus</taxon>
    </lineage>
</organism>
<keyword evidence="1" id="KW-1133">Transmembrane helix</keyword>
<name>A0A1Q3DH66_CEPFO</name>
<proteinExistence type="predicted"/>
<sequence>MGLLGYFHLYLIFVIDFDISSFFVFFSFELQSVTDSLPAIPINNNPTKLACFSAFLYQMGLAACREEGIFTGSCKYSCAQQFSEKSSLEPIIQPSELPTLLTRQRSQNRTKERSLVGSNRELRREQWASMLFRFWNLLS</sequence>
<comment type="caution">
    <text evidence="2">The sequence shown here is derived from an EMBL/GenBank/DDBJ whole genome shotgun (WGS) entry which is preliminary data.</text>
</comment>
<evidence type="ECO:0000313" key="2">
    <source>
        <dbReference type="EMBL" id="GAV91840.1"/>
    </source>
</evidence>
<keyword evidence="1" id="KW-0472">Membrane</keyword>
<keyword evidence="3" id="KW-1185">Reference proteome</keyword>
<dbReference type="Proteomes" id="UP000187406">
    <property type="component" value="Unassembled WGS sequence"/>
</dbReference>
<keyword evidence="1" id="KW-0812">Transmembrane</keyword>
<dbReference type="EMBL" id="BDDD01008200">
    <property type="protein sequence ID" value="GAV91840.1"/>
    <property type="molecule type" value="Genomic_DNA"/>
</dbReference>
<dbReference type="InParanoid" id="A0A1Q3DH66"/>
<evidence type="ECO:0000256" key="1">
    <source>
        <dbReference type="SAM" id="Phobius"/>
    </source>
</evidence>
<gene>
    <name evidence="2" type="ORF">CFOL_v3_35226</name>
</gene>
<protein>
    <submittedName>
        <fullName evidence="2">Uncharacterized protein</fullName>
    </submittedName>
</protein>
<evidence type="ECO:0000313" key="3">
    <source>
        <dbReference type="Proteomes" id="UP000187406"/>
    </source>
</evidence>
<reference evidence="3" key="1">
    <citation type="submission" date="2016-04" db="EMBL/GenBank/DDBJ databases">
        <title>Cephalotus genome sequencing.</title>
        <authorList>
            <person name="Fukushima K."/>
            <person name="Hasebe M."/>
            <person name="Fang X."/>
        </authorList>
    </citation>
    <scope>NUCLEOTIDE SEQUENCE [LARGE SCALE GENOMIC DNA]</scope>
    <source>
        <strain evidence="3">cv. St1</strain>
    </source>
</reference>
<accession>A0A1Q3DH66</accession>
<dbReference type="AlphaFoldDB" id="A0A1Q3DH66"/>
<feature type="transmembrane region" description="Helical" evidence="1">
    <location>
        <begin position="6"/>
        <end position="28"/>
    </location>
</feature>